<dbReference type="PANTHER" id="PTHR30386:SF19">
    <property type="entry name" value="MULTIDRUG EXPORT PROTEIN EMRA-RELATED"/>
    <property type="match status" value="1"/>
</dbReference>
<dbReference type="STRING" id="1538553.JT25_005270"/>
<evidence type="ECO:0000259" key="4">
    <source>
        <dbReference type="Pfam" id="PF25885"/>
    </source>
</evidence>
<keyword evidence="2" id="KW-0175">Coiled coil</keyword>
<dbReference type="GO" id="GO:0055085">
    <property type="term" value="P:transmembrane transport"/>
    <property type="evidence" value="ECO:0007669"/>
    <property type="project" value="InterPro"/>
</dbReference>
<dbReference type="InterPro" id="IPR058792">
    <property type="entry name" value="Beta-barrel_RND_2"/>
</dbReference>
<evidence type="ECO:0000313" key="7">
    <source>
        <dbReference type="Proteomes" id="UP000030512"/>
    </source>
</evidence>
<dbReference type="Proteomes" id="UP000030512">
    <property type="component" value="Chromosome"/>
</dbReference>
<evidence type="ECO:0000256" key="3">
    <source>
        <dbReference type="SAM" id="Phobius"/>
    </source>
</evidence>
<dbReference type="InterPro" id="IPR058633">
    <property type="entry name" value="EmrA/FarA_HH"/>
</dbReference>
<feature type="domain" description="CusB-like beta-barrel" evidence="5">
    <location>
        <begin position="250"/>
        <end position="293"/>
    </location>
</feature>
<reference evidence="6 7" key="1">
    <citation type="journal article" date="2015" name="Environ. Microbiol.">
        <title>Methane oxidation coupled to nitrate reduction under hypoxia by the Gammaproteobacterium Methylomonas denitrificans, sp. nov. type strain FJG1.</title>
        <authorList>
            <person name="Kits K.D."/>
            <person name="Klotz M.G."/>
            <person name="Stein L.Y."/>
        </authorList>
    </citation>
    <scope>NUCLEOTIDE SEQUENCE [LARGE SCALE GENOMIC DNA]</scope>
    <source>
        <strain evidence="6 7">FJG1</strain>
    </source>
</reference>
<feature type="transmembrane region" description="Helical" evidence="3">
    <location>
        <begin position="21"/>
        <end position="42"/>
    </location>
</feature>
<dbReference type="Pfam" id="PF25954">
    <property type="entry name" value="Beta-barrel_RND_2"/>
    <property type="match status" value="1"/>
</dbReference>
<dbReference type="GO" id="GO:0030313">
    <property type="term" value="C:cell envelope"/>
    <property type="evidence" value="ECO:0007669"/>
    <property type="project" value="UniProtKB-SubCell"/>
</dbReference>
<gene>
    <name evidence="6" type="ORF">JT25_005270</name>
</gene>
<evidence type="ECO:0000256" key="2">
    <source>
        <dbReference type="SAM" id="Coils"/>
    </source>
</evidence>
<evidence type="ECO:0000313" key="6">
    <source>
        <dbReference type="EMBL" id="AMK75903.1"/>
    </source>
</evidence>
<protein>
    <submittedName>
        <fullName evidence="6">Membrane fusion protein of tripartite multidrug resistance system</fullName>
    </submittedName>
</protein>
<feature type="domain" description="Multidrug export protein EmrA/FarA alpha-helical hairpin" evidence="4">
    <location>
        <begin position="95"/>
        <end position="213"/>
    </location>
</feature>
<dbReference type="InterPro" id="IPR050739">
    <property type="entry name" value="MFP"/>
</dbReference>
<keyword evidence="3" id="KW-0812">Transmembrane</keyword>
<comment type="subcellular location">
    <subcellularLocation>
        <location evidence="1">Cell envelope</location>
    </subcellularLocation>
</comment>
<dbReference type="OrthoDB" id="9811754at2"/>
<accession>A0A126T1E4</accession>
<evidence type="ECO:0000256" key="1">
    <source>
        <dbReference type="ARBA" id="ARBA00004196"/>
    </source>
</evidence>
<evidence type="ECO:0000259" key="5">
    <source>
        <dbReference type="Pfam" id="PF25954"/>
    </source>
</evidence>
<keyword evidence="3" id="KW-1133">Transmembrane helix</keyword>
<keyword evidence="3" id="KW-0472">Membrane</keyword>
<dbReference type="Pfam" id="PF25885">
    <property type="entry name" value="HH_EMRA"/>
    <property type="match status" value="1"/>
</dbReference>
<proteinExistence type="predicted"/>
<dbReference type="KEGG" id="mdn:JT25_005270"/>
<organism evidence="6 7">
    <name type="scientific">Methylomonas denitrificans</name>
    <dbReference type="NCBI Taxonomy" id="1538553"/>
    <lineage>
        <taxon>Bacteria</taxon>
        <taxon>Pseudomonadati</taxon>
        <taxon>Pseudomonadota</taxon>
        <taxon>Gammaproteobacteria</taxon>
        <taxon>Methylococcales</taxon>
        <taxon>Methylococcaceae</taxon>
        <taxon>Methylomonas</taxon>
    </lineage>
</organism>
<dbReference type="SUPFAM" id="SSF111369">
    <property type="entry name" value="HlyD-like secretion proteins"/>
    <property type="match status" value="1"/>
</dbReference>
<name>A0A126T1E4_9GAMM</name>
<feature type="coiled-coil region" evidence="2">
    <location>
        <begin position="99"/>
        <end position="126"/>
    </location>
</feature>
<dbReference type="AlphaFoldDB" id="A0A126T1E4"/>
<dbReference type="PANTHER" id="PTHR30386">
    <property type="entry name" value="MEMBRANE FUSION SUBUNIT OF EMRAB-TOLC MULTIDRUG EFFLUX PUMP"/>
    <property type="match status" value="1"/>
</dbReference>
<sequence>MTLSMQKKIRPREILRQRQRRLQGVTLALLLAGLAYLAYWWLVHRDWIATDDAFVAGHLIMLKTQTDGTVVEVLAENTLCVAKGQLLVRLDGVHAGIALQQTQAELAEAVRNIVSLRAKSETLKQRVLAKQAVLEQVNHDLARFKAAAKDGAVSDQQLQTAQDKIRELDAAIKEIRAEQNGVDAQLLDSGIDNHPAVEKAKSRLRQAFLDYQRRNLLAPVSGCVAKRKVQVGDNLKAGAPLLAIVPLDDLWIEANFLESQIAGVRPGQTAEIRVAAYGDDRVYHGRVQGINPGTGSIFALLPTDNATGNFIHIAERLQVRVALDAAELRANPLQPGLSTLTRINIANTDGPVSAAPVALNGEAYRTDVYDRELDGAEQLIESIVLANRPR</sequence>
<keyword evidence="7" id="KW-1185">Reference proteome</keyword>
<dbReference type="Gene3D" id="2.40.30.170">
    <property type="match status" value="1"/>
</dbReference>
<dbReference type="EMBL" id="CP014476">
    <property type="protein sequence ID" value="AMK75903.1"/>
    <property type="molecule type" value="Genomic_DNA"/>
</dbReference>